<evidence type="ECO:0008006" key="5">
    <source>
        <dbReference type="Google" id="ProtNLM"/>
    </source>
</evidence>
<keyword evidence="2" id="KW-0732">Signal</keyword>
<feature type="compositionally biased region" description="Low complexity" evidence="1">
    <location>
        <begin position="322"/>
        <end position="339"/>
    </location>
</feature>
<feature type="chain" id="PRO_5012049014" description="Tetratricopeptide repeat-containing protein" evidence="2">
    <location>
        <begin position="27"/>
        <end position="1132"/>
    </location>
</feature>
<feature type="signal peptide" evidence="2">
    <location>
        <begin position="1"/>
        <end position="26"/>
    </location>
</feature>
<reference evidence="3 4" key="1">
    <citation type="submission" date="2017-01" db="EMBL/GenBank/DDBJ databases">
        <authorList>
            <person name="Mah S.A."/>
            <person name="Swanson W.J."/>
            <person name="Moy G.W."/>
            <person name="Vacquier V.D."/>
        </authorList>
    </citation>
    <scope>NUCLEOTIDE SEQUENCE [LARGE SCALE GENOMIC DNA]</scope>
    <source>
        <strain evidence="3 4">DSM 11589</strain>
    </source>
</reference>
<evidence type="ECO:0000313" key="3">
    <source>
        <dbReference type="EMBL" id="SIS37170.1"/>
    </source>
</evidence>
<evidence type="ECO:0000313" key="4">
    <source>
        <dbReference type="Proteomes" id="UP000185678"/>
    </source>
</evidence>
<name>A0A1N7IJE6_9PROT</name>
<gene>
    <name evidence="3" type="ORF">SAMN05421779_101203</name>
</gene>
<sequence>MRSLVSLIGALCALWLVVLLPNGAGAAGIRAATHDNFARMVFDWNENVTHTAEVQGRSLIVRFNRPFDGDPKTVLKPLGTYVSGVTLSEDRKSLTFALKGDYAATAFLSGQSVVVDLKPAKPDATPDTKADPATKADTTTKTEAKPTQSGPQLPVRVGSHNDFQRLVFDWPKTVAYKVNTSGSQAQIVFDKPASINTDALRNSLPPSLKTFTVDATASGLSIVLPIPEGGRVRHFTNGPKVVVDVLVSAEQAAKAAEESPAPQQLAALPQGDDDVSPASASNAKDKAAASTKPADTKTDKGAAATALDKALKDSIQPPAGLTAQTGSTTAPTGATPATAGKDDTADTAAAPGVRSVVASLSFPWNEPTAAAVFERAGYYWVVFDRHQNVDMKLQKKLGGSVVQFIEQLPSRSATVVRMLIEPGYNASVRREGLLWVVDFMRQPYRPTHPVEISPQPKSPVGPRLFMPVSDAAKPLVLQDPEVGDRFITVPLLALGSGVYPPHSYPDATLPATIQGIVVEPQNDKVMVNTSRNGVDVTAQGGLTFSTDLAQIQATSSIGASTDLTRVLDIGSWMHGPSEDFIKNKQVLQAAVGIAPANRRNPARLELARFYFAHGYEAEALGILDTIAADSQDLPNSGAFKALHGAASFMMGRWAEAVDDFSHPSLAGVEEAAFWRALAQAELGQPELQAQTVRDFGGVLNGYPRAIKVPLALQAAQIVMQTGDDQATNTFLAAAEAEDNTPHEKAAITYINGKQAEMSGNYEGAVEKWGTLEDSSDRYYRALATRDRLELLSRMEQLDRPNLIKGLERLRFAWRGGPFELGLLMRLGDLYSDEKEYGKALRVWQQAATYFDKQPGAELAMNRMRETFDQLYYGGLADSMPPLRAIALYDEFRELTPTGEKGDEMIRRLADRLVSVDLLQQAAALLERQVKYRLGGAERAKVGARLGLVYLLDHQPDKAVEALLQSKSPETSPGLERQRQQLLARALADVGRPEDAVILLEGDDSRNADLLRAEIEWKSGNWKAAAAALAKVVPPPEQATGMTEEDARLILDLGTALTLSQDERAVADLRVRYGTAMAQTPYKDAFTLITTPPVSGVIDYRTVADRIKQAENFKSFMSAYRERLRDGGLSAIN</sequence>
<keyword evidence="4" id="KW-1185">Reference proteome</keyword>
<dbReference type="RefSeq" id="WP_076398135.1">
    <property type="nucleotide sequence ID" value="NZ_FTOA01000001.1"/>
</dbReference>
<proteinExistence type="predicted"/>
<dbReference type="Proteomes" id="UP000185678">
    <property type="component" value="Unassembled WGS sequence"/>
</dbReference>
<dbReference type="AlphaFoldDB" id="A0A1N7IJE6"/>
<dbReference type="Gene3D" id="1.25.40.10">
    <property type="entry name" value="Tetratricopeptide repeat domain"/>
    <property type="match status" value="1"/>
</dbReference>
<feature type="compositionally biased region" description="Basic and acidic residues" evidence="1">
    <location>
        <begin position="119"/>
        <end position="144"/>
    </location>
</feature>
<dbReference type="InterPro" id="IPR011990">
    <property type="entry name" value="TPR-like_helical_dom_sf"/>
</dbReference>
<feature type="region of interest" description="Disordered" evidence="1">
    <location>
        <begin position="254"/>
        <end position="346"/>
    </location>
</feature>
<dbReference type="OrthoDB" id="7431909at2"/>
<dbReference type="EMBL" id="FTOA01000001">
    <property type="protein sequence ID" value="SIS37170.1"/>
    <property type="molecule type" value="Genomic_DNA"/>
</dbReference>
<evidence type="ECO:0000256" key="1">
    <source>
        <dbReference type="SAM" id="MobiDB-lite"/>
    </source>
</evidence>
<dbReference type="STRING" id="80876.SAMN05421779_101203"/>
<feature type="region of interest" description="Disordered" evidence="1">
    <location>
        <begin position="119"/>
        <end position="156"/>
    </location>
</feature>
<dbReference type="SUPFAM" id="SSF48452">
    <property type="entry name" value="TPR-like"/>
    <property type="match status" value="1"/>
</dbReference>
<accession>A0A1N7IJE6</accession>
<feature type="compositionally biased region" description="Low complexity" evidence="1">
    <location>
        <begin position="254"/>
        <end position="264"/>
    </location>
</feature>
<evidence type="ECO:0000256" key="2">
    <source>
        <dbReference type="SAM" id="SignalP"/>
    </source>
</evidence>
<protein>
    <recommendedName>
        <fullName evidence="5">Tetratricopeptide repeat-containing protein</fullName>
    </recommendedName>
</protein>
<feature type="compositionally biased region" description="Low complexity" evidence="1">
    <location>
        <begin position="278"/>
        <end position="293"/>
    </location>
</feature>
<organism evidence="3 4">
    <name type="scientific">Insolitispirillum peregrinum</name>
    <dbReference type="NCBI Taxonomy" id="80876"/>
    <lineage>
        <taxon>Bacteria</taxon>
        <taxon>Pseudomonadati</taxon>
        <taxon>Pseudomonadota</taxon>
        <taxon>Alphaproteobacteria</taxon>
        <taxon>Rhodospirillales</taxon>
        <taxon>Novispirillaceae</taxon>
        <taxon>Insolitispirillum</taxon>
    </lineage>
</organism>